<proteinExistence type="inferred from homology"/>
<evidence type="ECO:0000259" key="10">
    <source>
        <dbReference type="SMART" id="SM00382"/>
    </source>
</evidence>
<dbReference type="PANTHER" id="PTHR46765:SF1">
    <property type="entry name" value="P-LOOP CONTAINING NUCLEOSIDE TRIPHOSPHATE HYDROLASES SUPERFAMILY PROTEIN"/>
    <property type="match status" value="1"/>
</dbReference>
<dbReference type="InterPro" id="IPR047854">
    <property type="entry name" value="RFC_lid"/>
</dbReference>
<evidence type="ECO:0000256" key="1">
    <source>
        <dbReference type="ARBA" id="ARBA00004123"/>
    </source>
</evidence>
<dbReference type="InterPro" id="IPR003959">
    <property type="entry name" value="ATPase_AAA_core"/>
</dbReference>
<dbReference type="Proteomes" id="UP001307889">
    <property type="component" value="Chromosome 16"/>
</dbReference>
<dbReference type="EMBL" id="AP028924">
    <property type="protein sequence ID" value="BET03329.1"/>
    <property type="molecule type" value="Genomic_DNA"/>
</dbReference>
<dbReference type="InterPro" id="IPR003593">
    <property type="entry name" value="AAA+_ATPase"/>
</dbReference>
<evidence type="ECO:0000256" key="8">
    <source>
        <dbReference type="ARBA" id="ARBA00043975"/>
    </source>
</evidence>
<protein>
    <submittedName>
        <fullName evidence="11">ATPase family associated with various cellular activities (AAA)</fullName>
    </submittedName>
</protein>
<evidence type="ECO:0000313" key="11">
    <source>
        <dbReference type="EMBL" id="BET03329.1"/>
    </source>
</evidence>
<sequence>MDYPDPDEEYELMYAEELEIMREMANDKPPPKKTVPAPGKPLIHADFPDPDEEYELMHAEELELIREMEEEAPSTIKPRRPSQRKLDFSGHQDKISVDQPSTSKASDGYPSDEDLLVFQDPQPLRTTKSVNLPSQNGSSILPQEGSQQGSDGIPEIVDRNVNKRNVESLFGDISDIEFELATQAKRQKFDESDDRDARQEMLIKNILERRKQISDEKKSLRPNVQQRKIRKPEDSITTGPIPKWPFMPASVRGERIYVRLHSEEQMKADLEKVDCRTDTSSGLLEVPYKELYALAVDEMSKKIDGKRSPAKMARPSLQDGDLWVEKYKPRMYLQLLSDEATNRSLLCWLKLWDKIVFNRDPKVLKTGFPGRDRRDILDEQHRPKQRIALLCGPPGLGKTTLAHMIAKQAGYCPVEVNASDDRSAQAFKTNLEAATQMKAVMGSDPRPNCLILDEIDGAPQAAIDVLIKYVSDKGEAKSKKKKGQGPLRRPIICICNDVYVPALRSLRQIAFTIVFPPTSSARLGERLMEISKMEKIITDFGTMMALSEKSNNDIRSCLSILQYLKAKSPRVTLTQVQNSSVGNKDMQHGLFYVWDTIFRIKLSKKGQGAAVGSQSSHNSSPAPHRSKLKGELYDVLRTVQSYGDFDRLGIGVFENYARVRPTEASLFDVIKGLSWFVFNDVVFSQIQSSQNYAVYPYLPWAFVQWHMLFASIQRPKLAYPTAFYDATARAQRNNQTLEFTFSGMAPKLKAFQQKDQLLLDVASTLIDLITPDVRPVSFQLYSQKEKDELTRVVHIMADYNINYTQIRTAEGSYVYQLDPNLEELACFGELPREKVASYTVKQLLSKEVECEKLRRASIKMSDSVNVPPADVENPAEKTSSTHDSHQVPNHLQKLTPKALKKKIANVQAKDFFGRIVKNPVSQLKAKSKTDEIVKSDIWFHFKEGYNNAVRKNVYISDLL</sequence>
<comment type="similarity">
    <text evidence="8">Belongs to the activator 1 small subunits family. CTF18 subfamily.</text>
</comment>
<evidence type="ECO:0000256" key="5">
    <source>
        <dbReference type="ARBA" id="ARBA00023125"/>
    </source>
</evidence>
<dbReference type="SMART" id="SM00382">
    <property type="entry name" value="AAA"/>
    <property type="match status" value="1"/>
</dbReference>
<organism evidence="11 12">
    <name type="scientific">Nesidiocoris tenuis</name>
    <dbReference type="NCBI Taxonomy" id="355587"/>
    <lineage>
        <taxon>Eukaryota</taxon>
        <taxon>Metazoa</taxon>
        <taxon>Ecdysozoa</taxon>
        <taxon>Arthropoda</taxon>
        <taxon>Hexapoda</taxon>
        <taxon>Insecta</taxon>
        <taxon>Pterygota</taxon>
        <taxon>Neoptera</taxon>
        <taxon>Paraneoptera</taxon>
        <taxon>Hemiptera</taxon>
        <taxon>Heteroptera</taxon>
        <taxon>Panheteroptera</taxon>
        <taxon>Cimicomorpha</taxon>
        <taxon>Miridae</taxon>
        <taxon>Dicyphina</taxon>
        <taxon>Nesidiocoris</taxon>
    </lineage>
</organism>
<dbReference type="Pfam" id="PF00004">
    <property type="entry name" value="AAA"/>
    <property type="match status" value="1"/>
</dbReference>
<feature type="region of interest" description="Disordered" evidence="9">
    <location>
        <begin position="214"/>
        <end position="241"/>
    </location>
</feature>
<keyword evidence="3" id="KW-0547">Nucleotide-binding</keyword>
<dbReference type="Gene3D" id="1.10.8.60">
    <property type="match status" value="1"/>
</dbReference>
<keyword evidence="2" id="KW-0235">DNA replication</keyword>
<accession>A0ABN7BGB8</accession>
<evidence type="ECO:0000256" key="3">
    <source>
        <dbReference type="ARBA" id="ARBA00022741"/>
    </source>
</evidence>
<dbReference type="CDD" id="cd00009">
    <property type="entry name" value="AAA"/>
    <property type="match status" value="1"/>
</dbReference>
<evidence type="ECO:0000256" key="2">
    <source>
        <dbReference type="ARBA" id="ARBA00022705"/>
    </source>
</evidence>
<dbReference type="CDD" id="cd18140">
    <property type="entry name" value="HLD_clamp_RFC"/>
    <property type="match status" value="1"/>
</dbReference>
<feature type="compositionally biased region" description="Basic and acidic residues" evidence="9">
    <location>
        <begin position="84"/>
        <end position="96"/>
    </location>
</feature>
<keyword evidence="6" id="KW-0539">Nucleus</keyword>
<dbReference type="InterPro" id="IPR027417">
    <property type="entry name" value="P-loop_NTPase"/>
</dbReference>
<evidence type="ECO:0000256" key="7">
    <source>
        <dbReference type="ARBA" id="ARBA00023306"/>
    </source>
</evidence>
<keyword evidence="5" id="KW-0238">DNA-binding</keyword>
<comment type="subcellular location">
    <subcellularLocation>
        <location evidence="1">Nucleus</location>
    </subcellularLocation>
</comment>
<dbReference type="PANTHER" id="PTHR46765">
    <property type="entry name" value="P-LOOP CONTAINING NUCLEOSIDE TRIPHOSPHATE HYDROLASES SUPERFAMILY PROTEIN"/>
    <property type="match status" value="1"/>
</dbReference>
<keyword evidence="4" id="KW-0067">ATP-binding</keyword>
<dbReference type="Gene3D" id="3.40.50.300">
    <property type="entry name" value="P-loop containing nucleotide triphosphate hydrolases"/>
    <property type="match status" value="1"/>
</dbReference>
<feature type="region of interest" description="Disordered" evidence="9">
    <location>
        <begin position="26"/>
        <end position="49"/>
    </location>
</feature>
<feature type="region of interest" description="Disordered" evidence="9">
    <location>
        <begin position="65"/>
        <end position="154"/>
    </location>
</feature>
<name>A0ABN7BGB8_9HEMI</name>
<keyword evidence="7" id="KW-0131">Cell cycle</keyword>
<feature type="region of interest" description="Disordered" evidence="9">
    <location>
        <begin position="864"/>
        <end position="889"/>
    </location>
</feature>
<gene>
    <name evidence="11" type="ORF">NTJ_16147</name>
</gene>
<feature type="compositionally biased region" description="Polar residues" evidence="9">
    <location>
        <begin position="124"/>
        <end position="150"/>
    </location>
</feature>
<dbReference type="SUPFAM" id="SSF52540">
    <property type="entry name" value="P-loop containing nucleoside triphosphate hydrolases"/>
    <property type="match status" value="1"/>
</dbReference>
<evidence type="ECO:0000256" key="4">
    <source>
        <dbReference type="ARBA" id="ARBA00022840"/>
    </source>
</evidence>
<feature type="domain" description="AAA+ ATPase" evidence="10">
    <location>
        <begin position="384"/>
        <end position="520"/>
    </location>
</feature>
<evidence type="ECO:0000256" key="9">
    <source>
        <dbReference type="SAM" id="MobiDB-lite"/>
    </source>
</evidence>
<reference evidence="11 12" key="1">
    <citation type="submission" date="2023-09" db="EMBL/GenBank/DDBJ databases">
        <title>Nesidiocoris tenuis whole genome shotgun sequence.</title>
        <authorList>
            <person name="Shibata T."/>
            <person name="Shimoda M."/>
            <person name="Kobayashi T."/>
            <person name="Uehara T."/>
        </authorList>
    </citation>
    <scope>NUCLEOTIDE SEQUENCE [LARGE SCALE GENOMIC DNA]</scope>
    <source>
        <strain evidence="11 12">Japan</strain>
    </source>
</reference>
<keyword evidence="12" id="KW-1185">Reference proteome</keyword>
<evidence type="ECO:0000256" key="6">
    <source>
        <dbReference type="ARBA" id="ARBA00023242"/>
    </source>
</evidence>
<dbReference type="InterPro" id="IPR053016">
    <property type="entry name" value="CTF18-RFC_complex"/>
</dbReference>
<evidence type="ECO:0000313" key="12">
    <source>
        <dbReference type="Proteomes" id="UP001307889"/>
    </source>
</evidence>